<keyword evidence="2" id="KW-0812">Transmembrane</keyword>
<organism evidence="3 4">
    <name type="scientific">Kineothrix sedimenti</name>
    <dbReference type="NCBI Taxonomy" id="3123317"/>
    <lineage>
        <taxon>Bacteria</taxon>
        <taxon>Bacillati</taxon>
        <taxon>Bacillota</taxon>
        <taxon>Clostridia</taxon>
        <taxon>Lachnospirales</taxon>
        <taxon>Lachnospiraceae</taxon>
        <taxon>Kineothrix</taxon>
    </lineage>
</organism>
<feature type="transmembrane region" description="Helical" evidence="2">
    <location>
        <begin position="7"/>
        <end position="33"/>
    </location>
</feature>
<keyword evidence="4" id="KW-1185">Reference proteome</keyword>
<gene>
    <name evidence="3" type="ORF">V6984_11340</name>
</gene>
<keyword evidence="2" id="KW-0472">Membrane</keyword>
<dbReference type="RefSeq" id="WP_342759898.1">
    <property type="nucleotide sequence ID" value="NZ_CP146256.1"/>
</dbReference>
<sequence length="347" mass="39631">MLHIVLLILKIIGVTLAILLGVLLLMICLALFVPVRYRIQADGKLGEDEPLRVRIKVTWLFHILNALMTYSKAVRVRIRIFFFTLFDSSRPKKEKKEKIEKKPKAKKEKQKVQAEQAEPQAVTEELPPGPSAEKKEPEEAAGNNTIGNDSVIKDTVFEDKDKTDASIGDNVECGEESGLLKKLRAFYFKVIAFFRKLIDFFQKFLEIIRNIEYTIAAMCDKIKKIIENIGYYTELLQGEVFKEAFGISKKQLFRIIRNVRPRKCDVHLTVGTGDPASTGQILAIYGMLYPFIGNNVIVQADFENMILEGSLDIRGRVTAFTLLIAAFRLYRDKNIRQLLNLLKREDS</sequence>
<reference evidence="3 4" key="1">
    <citation type="submission" date="2024-02" db="EMBL/GenBank/DDBJ databases">
        <title>Bacterial strain from lacustrine sediment.</title>
        <authorList>
            <person name="Petit C."/>
            <person name="Fadhlaoui K."/>
        </authorList>
    </citation>
    <scope>NUCLEOTIDE SEQUENCE [LARGE SCALE GENOMIC DNA]</scope>
    <source>
        <strain evidence="3 4">IPX-CK</strain>
    </source>
</reference>
<proteinExistence type="predicted"/>
<evidence type="ECO:0000313" key="3">
    <source>
        <dbReference type="EMBL" id="XAH76321.1"/>
    </source>
</evidence>
<dbReference type="Proteomes" id="UP001451571">
    <property type="component" value="Chromosome"/>
</dbReference>
<name>A0ABZ3F4B6_9FIRM</name>
<feature type="compositionally biased region" description="Low complexity" evidence="1">
    <location>
        <begin position="113"/>
        <end position="125"/>
    </location>
</feature>
<evidence type="ECO:0000256" key="1">
    <source>
        <dbReference type="SAM" id="MobiDB-lite"/>
    </source>
</evidence>
<protein>
    <submittedName>
        <fullName evidence="3">DUF2953 domain-containing protein</fullName>
    </submittedName>
</protein>
<dbReference type="EMBL" id="CP146256">
    <property type="protein sequence ID" value="XAH76321.1"/>
    <property type="molecule type" value="Genomic_DNA"/>
</dbReference>
<evidence type="ECO:0000256" key="2">
    <source>
        <dbReference type="SAM" id="Phobius"/>
    </source>
</evidence>
<keyword evidence="2" id="KW-1133">Transmembrane helix</keyword>
<feature type="region of interest" description="Disordered" evidence="1">
    <location>
        <begin position="94"/>
        <end position="148"/>
    </location>
</feature>
<evidence type="ECO:0000313" key="4">
    <source>
        <dbReference type="Proteomes" id="UP001451571"/>
    </source>
</evidence>
<dbReference type="Pfam" id="PF11167">
    <property type="entry name" value="DUF2953"/>
    <property type="match status" value="1"/>
</dbReference>
<accession>A0ABZ3F4B6</accession>
<dbReference type="InterPro" id="IPR021338">
    <property type="entry name" value="DUF2953"/>
</dbReference>